<proteinExistence type="predicted"/>
<comment type="caution">
    <text evidence="1">The sequence shown here is derived from an EMBL/GenBank/DDBJ whole genome shotgun (WGS) entry which is preliminary data.</text>
</comment>
<dbReference type="EMBL" id="JADEWU010000001">
    <property type="protein sequence ID" value="MBE9141724.1"/>
    <property type="molecule type" value="Genomic_DNA"/>
</dbReference>
<reference evidence="1 2" key="1">
    <citation type="submission" date="2020-10" db="EMBL/GenBank/DDBJ databases">
        <authorList>
            <person name="Castelo-Branco R."/>
            <person name="Eusebio N."/>
            <person name="Adriana R."/>
            <person name="Vieira A."/>
            <person name="Brugerolle De Fraissinette N."/>
            <person name="Rezende De Castro R."/>
            <person name="Schneider M.P."/>
            <person name="Vasconcelos V."/>
            <person name="Leao P.N."/>
        </authorList>
    </citation>
    <scope>NUCLEOTIDE SEQUENCE [LARGE SCALE GENOMIC DNA]</scope>
    <source>
        <strain evidence="1 2">LEGE 06226</strain>
    </source>
</reference>
<evidence type="ECO:0000313" key="2">
    <source>
        <dbReference type="Proteomes" id="UP000640725"/>
    </source>
</evidence>
<name>A0ABR9U6K0_9CYAN</name>
<organism evidence="1 2">
    <name type="scientific">Planktothrix mougeotii LEGE 06226</name>
    <dbReference type="NCBI Taxonomy" id="1828728"/>
    <lineage>
        <taxon>Bacteria</taxon>
        <taxon>Bacillati</taxon>
        <taxon>Cyanobacteriota</taxon>
        <taxon>Cyanophyceae</taxon>
        <taxon>Oscillatoriophycideae</taxon>
        <taxon>Oscillatoriales</taxon>
        <taxon>Microcoleaceae</taxon>
        <taxon>Planktothrix</taxon>
    </lineage>
</organism>
<protein>
    <submittedName>
        <fullName evidence="1">Uncharacterized protein</fullName>
    </submittedName>
</protein>
<accession>A0ABR9U6K0</accession>
<evidence type="ECO:0000313" key="1">
    <source>
        <dbReference type="EMBL" id="MBE9141724.1"/>
    </source>
</evidence>
<gene>
    <name evidence="1" type="ORF">IQ236_00625</name>
</gene>
<sequence length="303" mass="35110">MVNYYNHSNNSADFGFKIEFVTNTQNPERIFNTFLKLIEFSRVTDKYLIKSLDIDIEVNLILKNIEQGSIIIWLQNFLDNKKFPEINERGIIAYLIQAKSIIIEFLDTRNTIKSSTELLELQERLRSLATITETNQFGIYTPPNNKDLLSSIDLFQRASSELQESEKLYYIAGKSQVSMNQNFNLSPNEQEKLLIGDCIRNELEMILKVKKPDYLGESKWEFRYAKKTIKVKINDLEWLEDFRHKKIIIAPGDAIKAIIEVITTYDYQGEVTSNYTLQKVLEVIPTPPTQQLSLFGESNDGDV</sequence>
<dbReference type="RefSeq" id="WP_193867490.1">
    <property type="nucleotide sequence ID" value="NZ_JADEWU010000001.1"/>
</dbReference>
<keyword evidence="2" id="KW-1185">Reference proteome</keyword>
<dbReference type="Proteomes" id="UP000640725">
    <property type="component" value="Unassembled WGS sequence"/>
</dbReference>